<name>A0ABX0NPE5_9BURK</name>
<accession>A0ABX0NPE5</accession>
<organism evidence="1 2">
    <name type="scientific">Massilia mucilaginosa</name>
    <dbReference type="NCBI Taxonomy" id="2609282"/>
    <lineage>
        <taxon>Bacteria</taxon>
        <taxon>Pseudomonadati</taxon>
        <taxon>Pseudomonadota</taxon>
        <taxon>Betaproteobacteria</taxon>
        <taxon>Burkholderiales</taxon>
        <taxon>Oxalobacteraceae</taxon>
        <taxon>Telluria group</taxon>
        <taxon>Massilia</taxon>
    </lineage>
</organism>
<sequence length="99" mass="11448">MDKRQCIEAVKLQSENSKFFVWTRRVRLNMLKFVWRLVCGANCNAKTEETRITNCPNETRFTRIGHEPNKSHGTVAAILFGVYPALTALGRRLYRSTTE</sequence>
<protein>
    <submittedName>
        <fullName evidence="1">Uncharacterized protein</fullName>
    </submittedName>
</protein>
<gene>
    <name evidence="1" type="ORF">F2P45_06300</name>
</gene>
<comment type="caution">
    <text evidence="1">The sequence shown here is derived from an EMBL/GenBank/DDBJ whole genome shotgun (WGS) entry which is preliminary data.</text>
</comment>
<evidence type="ECO:0000313" key="2">
    <source>
        <dbReference type="Proteomes" id="UP000609726"/>
    </source>
</evidence>
<keyword evidence="2" id="KW-1185">Reference proteome</keyword>
<reference evidence="1 2" key="1">
    <citation type="submission" date="2019-10" db="EMBL/GenBank/DDBJ databases">
        <title>Taxonomy of Antarctic Massilia spp.: description of Massilia rubra sp. nov., Massilia aquatica sp. nov., Massilia mucilaginosa sp. nov., Massilia frigida sp. nov. isolated from streams, lakes and regoliths.</title>
        <authorList>
            <person name="Holochova P."/>
            <person name="Sedlacek I."/>
            <person name="Kralova S."/>
            <person name="Maslanova I."/>
            <person name="Busse H.-J."/>
            <person name="Stankova E."/>
            <person name="Vrbovska V."/>
            <person name="Kovarovic V."/>
            <person name="Bartak M."/>
            <person name="Svec P."/>
            <person name="Pantucek R."/>
        </authorList>
    </citation>
    <scope>NUCLEOTIDE SEQUENCE [LARGE SCALE GENOMIC DNA]</scope>
    <source>
        <strain evidence="1 2">CCM 8733</strain>
    </source>
</reference>
<dbReference type="EMBL" id="WHJH01000004">
    <property type="protein sequence ID" value="NHZ88635.1"/>
    <property type="molecule type" value="Genomic_DNA"/>
</dbReference>
<dbReference type="Proteomes" id="UP000609726">
    <property type="component" value="Unassembled WGS sequence"/>
</dbReference>
<evidence type="ECO:0000313" key="1">
    <source>
        <dbReference type="EMBL" id="NHZ88635.1"/>
    </source>
</evidence>
<dbReference type="RefSeq" id="WP_223164685.1">
    <property type="nucleotide sequence ID" value="NZ_WHJH01000004.1"/>
</dbReference>
<proteinExistence type="predicted"/>